<dbReference type="GO" id="GO:0004842">
    <property type="term" value="F:ubiquitin-protein transferase activity"/>
    <property type="evidence" value="ECO:0007669"/>
    <property type="project" value="TreeGrafter"/>
</dbReference>
<dbReference type="InterPro" id="IPR008984">
    <property type="entry name" value="SMAD_FHA_dom_sf"/>
</dbReference>
<comment type="caution">
    <text evidence="2">The sequence shown here is derived from an EMBL/GenBank/DDBJ whole genome shotgun (WGS) entry which is preliminary data.</text>
</comment>
<evidence type="ECO:0000313" key="3">
    <source>
        <dbReference type="Proteomes" id="UP000023152"/>
    </source>
</evidence>
<dbReference type="Proteomes" id="UP000023152">
    <property type="component" value="Unassembled WGS sequence"/>
</dbReference>
<dbReference type="EMBL" id="ASPP01006299">
    <property type="protein sequence ID" value="ETO29031.1"/>
    <property type="molecule type" value="Genomic_DNA"/>
</dbReference>
<dbReference type="GO" id="GO:0016301">
    <property type="term" value="F:kinase activity"/>
    <property type="evidence" value="ECO:0007669"/>
    <property type="project" value="UniProtKB-KW"/>
</dbReference>
<evidence type="ECO:0000259" key="1">
    <source>
        <dbReference type="PROSITE" id="PS50006"/>
    </source>
</evidence>
<evidence type="ECO:0000313" key="2">
    <source>
        <dbReference type="EMBL" id="ETO29031.1"/>
    </source>
</evidence>
<dbReference type="SUPFAM" id="SSF49879">
    <property type="entry name" value="SMAD/FHA domain"/>
    <property type="match status" value="1"/>
</dbReference>
<dbReference type="Gene3D" id="2.60.200.20">
    <property type="match status" value="1"/>
</dbReference>
<dbReference type="GO" id="GO:0006511">
    <property type="term" value="P:ubiquitin-dependent protein catabolic process"/>
    <property type="evidence" value="ECO:0007669"/>
    <property type="project" value="TreeGrafter"/>
</dbReference>
<dbReference type="CDD" id="cd22690">
    <property type="entry name" value="FHA_RAD53-like_rpt2"/>
    <property type="match status" value="1"/>
</dbReference>
<gene>
    <name evidence="2" type="ORF">RFI_08094</name>
</gene>
<dbReference type="GO" id="GO:0016567">
    <property type="term" value="P:protein ubiquitination"/>
    <property type="evidence" value="ECO:0007669"/>
    <property type="project" value="TreeGrafter"/>
</dbReference>
<sequence length="186" mass="21516">MITSQIKDALEQIVVLKLFKLDFSVPEVRTGAGEKKKEKKEMAVVDTQSLTYGDTDESDPVWARLMPTSKTYQVIELYTDETKFGRAKGDVDHEITEPQVSSLHCIIHRVTDDKNAMYCRVTDCSTNGTFINTNKIGKGSQSNLFDGDELIFIQESRKDAKNRATTRYTFILFYLFYFRRNKEYMY</sequence>
<dbReference type="PANTHER" id="PTHR16079">
    <property type="entry name" value="UBIQUITIN LIGASE PROTEIN CHFR"/>
    <property type="match status" value="1"/>
</dbReference>
<reference evidence="2 3" key="1">
    <citation type="journal article" date="2013" name="Curr. Biol.">
        <title>The Genome of the Foraminiferan Reticulomyxa filosa.</title>
        <authorList>
            <person name="Glockner G."/>
            <person name="Hulsmann N."/>
            <person name="Schleicher M."/>
            <person name="Noegel A.A."/>
            <person name="Eichinger L."/>
            <person name="Gallinger C."/>
            <person name="Pawlowski J."/>
            <person name="Sierra R."/>
            <person name="Euteneuer U."/>
            <person name="Pillet L."/>
            <person name="Moustafa A."/>
            <person name="Platzer M."/>
            <person name="Groth M."/>
            <person name="Szafranski K."/>
            <person name="Schliwa M."/>
        </authorList>
    </citation>
    <scope>NUCLEOTIDE SEQUENCE [LARGE SCALE GENOMIC DNA]</scope>
</reference>
<dbReference type="PANTHER" id="PTHR16079:SF4">
    <property type="entry name" value="E3 UBIQUITIN-PROTEIN LIGASE CHFR"/>
    <property type="match status" value="1"/>
</dbReference>
<organism evidence="2 3">
    <name type="scientific">Reticulomyxa filosa</name>
    <dbReference type="NCBI Taxonomy" id="46433"/>
    <lineage>
        <taxon>Eukaryota</taxon>
        <taxon>Sar</taxon>
        <taxon>Rhizaria</taxon>
        <taxon>Retaria</taxon>
        <taxon>Foraminifera</taxon>
        <taxon>Monothalamids</taxon>
        <taxon>Reticulomyxidae</taxon>
        <taxon>Reticulomyxa</taxon>
    </lineage>
</organism>
<feature type="domain" description="FHA" evidence="1">
    <location>
        <begin position="82"/>
        <end position="136"/>
    </location>
</feature>
<proteinExistence type="predicted"/>
<dbReference type="InterPro" id="IPR000253">
    <property type="entry name" value="FHA_dom"/>
</dbReference>
<keyword evidence="2" id="KW-0808">Transferase</keyword>
<keyword evidence="2" id="KW-0418">Kinase</keyword>
<dbReference type="PROSITE" id="PS50006">
    <property type="entry name" value="FHA_DOMAIN"/>
    <property type="match status" value="1"/>
</dbReference>
<dbReference type="OrthoDB" id="40902at2759"/>
<protein>
    <submittedName>
        <fullName evidence="2">Protein kinase 1</fullName>
    </submittedName>
</protein>
<dbReference type="GO" id="GO:0005634">
    <property type="term" value="C:nucleus"/>
    <property type="evidence" value="ECO:0007669"/>
    <property type="project" value="TreeGrafter"/>
</dbReference>
<accession>X6NSQ6</accession>
<keyword evidence="3" id="KW-1185">Reference proteome</keyword>
<dbReference type="SMART" id="SM00240">
    <property type="entry name" value="FHA"/>
    <property type="match status" value="1"/>
</dbReference>
<dbReference type="AlphaFoldDB" id="X6NSQ6"/>
<dbReference type="InterPro" id="IPR052256">
    <property type="entry name" value="E3_ubiquitin-ligase_CHFR"/>
</dbReference>
<name>X6NSQ6_RETFI</name>
<dbReference type="Pfam" id="PF00498">
    <property type="entry name" value="FHA"/>
    <property type="match status" value="1"/>
</dbReference>